<dbReference type="Gene3D" id="3.50.30.40">
    <property type="entry name" value="Ribonuclease E inhibitor RraA/RraA-like"/>
    <property type="match status" value="1"/>
</dbReference>
<evidence type="ECO:0000313" key="3">
    <source>
        <dbReference type="Proteomes" id="UP001370490"/>
    </source>
</evidence>
<dbReference type="GO" id="GO:0046872">
    <property type="term" value="F:metal ion binding"/>
    <property type="evidence" value="ECO:0007669"/>
    <property type="project" value="UniProtKB-KW"/>
</dbReference>
<dbReference type="EMBL" id="JBAMMX010000001">
    <property type="protein sequence ID" value="KAK6947166.1"/>
    <property type="molecule type" value="Genomic_DNA"/>
</dbReference>
<dbReference type="InterPro" id="IPR036704">
    <property type="entry name" value="RraA/RraA-like_sf"/>
</dbReference>
<dbReference type="SUPFAM" id="SSF89562">
    <property type="entry name" value="RraA-like"/>
    <property type="match status" value="1"/>
</dbReference>
<protein>
    <submittedName>
        <fullName evidence="2">Ribonuclease E inhibitor RraA/RraA-like protein</fullName>
    </submittedName>
</protein>
<keyword evidence="3" id="KW-1185">Reference proteome</keyword>
<dbReference type="PANTHER" id="PTHR33254">
    <property type="entry name" value="4-HYDROXY-4-METHYL-2-OXOGLUTARATE ALDOLASE 3-RELATED"/>
    <property type="match status" value="1"/>
</dbReference>
<sequence>MRILGEKIDIRDVDNINGYNIGVVALATHPRRPNKNGLGEKHVPVYVGAALTQDGEWLYADGDDILVSKTELSV</sequence>
<evidence type="ECO:0000256" key="1">
    <source>
        <dbReference type="PIRSR" id="PIRSR605493-1"/>
    </source>
</evidence>
<proteinExistence type="predicted"/>
<gene>
    <name evidence="2" type="ORF">RJ641_000639</name>
</gene>
<feature type="binding site" evidence="1">
    <location>
        <position position="12"/>
    </location>
    <ligand>
        <name>Mg(2+)</name>
        <dbReference type="ChEBI" id="CHEBI:18420"/>
    </ligand>
</feature>
<comment type="cofactor">
    <cofactor evidence="1">
        <name>Mg(2+)</name>
        <dbReference type="ChEBI" id="CHEBI:18420"/>
    </cofactor>
</comment>
<feature type="binding site" evidence="1">
    <location>
        <position position="11"/>
    </location>
    <ligand>
        <name>substrate</name>
    </ligand>
</feature>
<dbReference type="Proteomes" id="UP001370490">
    <property type="component" value="Unassembled WGS sequence"/>
</dbReference>
<keyword evidence="1" id="KW-0460">Magnesium</keyword>
<name>A0AAN8WEC6_9MAGN</name>
<comment type="caution">
    <text evidence="2">The sequence shown here is derived from an EMBL/GenBank/DDBJ whole genome shotgun (WGS) entry which is preliminary data.</text>
</comment>
<dbReference type="PANTHER" id="PTHR33254:SF4">
    <property type="entry name" value="4-HYDROXY-4-METHYL-2-OXOGLUTARATE ALDOLASE 3-RELATED"/>
    <property type="match status" value="1"/>
</dbReference>
<organism evidence="2 3">
    <name type="scientific">Dillenia turbinata</name>
    <dbReference type="NCBI Taxonomy" id="194707"/>
    <lineage>
        <taxon>Eukaryota</taxon>
        <taxon>Viridiplantae</taxon>
        <taxon>Streptophyta</taxon>
        <taxon>Embryophyta</taxon>
        <taxon>Tracheophyta</taxon>
        <taxon>Spermatophyta</taxon>
        <taxon>Magnoliopsida</taxon>
        <taxon>eudicotyledons</taxon>
        <taxon>Gunneridae</taxon>
        <taxon>Pentapetalae</taxon>
        <taxon>Dilleniales</taxon>
        <taxon>Dilleniaceae</taxon>
        <taxon>Dillenia</taxon>
    </lineage>
</organism>
<evidence type="ECO:0000313" key="2">
    <source>
        <dbReference type="EMBL" id="KAK6947166.1"/>
    </source>
</evidence>
<accession>A0AAN8WEC6</accession>
<dbReference type="AlphaFoldDB" id="A0AAN8WEC6"/>
<dbReference type="InterPro" id="IPR005493">
    <property type="entry name" value="RraA/RraA-like"/>
</dbReference>
<keyword evidence="1" id="KW-0479">Metal-binding</keyword>
<dbReference type="Pfam" id="PF03737">
    <property type="entry name" value="RraA-like"/>
    <property type="match status" value="1"/>
</dbReference>
<reference evidence="2 3" key="1">
    <citation type="submission" date="2023-12" db="EMBL/GenBank/DDBJ databases">
        <title>A high-quality genome assembly for Dillenia turbinata (Dilleniales).</title>
        <authorList>
            <person name="Chanderbali A."/>
        </authorList>
    </citation>
    <scope>NUCLEOTIDE SEQUENCE [LARGE SCALE GENOMIC DNA]</scope>
    <source>
        <strain evidence="2">LSX21</strain>
        <tissue evidence="2">Leaf</tissue>
    </source>
</reference>